<dbReference type="InterPro" id="IPR027379">
    <property type="entry name" value="CLS_N"/>
</dbReference>
<sequence length="478" mass="52894">MEFPFNNNEHGLWQYLLAVAGGILVFFAVARLMSEKRQPSNTVAWLLAIVLIPWLGVPLYLLLGGRKLRRLAGRKSIFSPVLPGSTPFAAAAIQSPAAQIIAAAGACPALAGNSIRFLTDGEEAYTALEHQIRSATTSIDITTFILARDDTGRRFIRLLADRAREGVQVRLLLDAVGCLISSHGFCDPLREAGGEVRRFMPVLPFFSTRGSANLRNHRKIAVFDQRHAIVGGHNIAREYMGPGHYRKRWKDFGAEIHGPAAALLNEVFLADWSFASGQPVERLRENLPPLPREPAGESALQVVASGPDIVGDPLYEAILSLIQEAERSIWIVTPYFIPDEVLLRSLIVKARAGREVVLIIPARSNHPVTDFARRHYLRELQSAGAHIRLYGPGMMHSKAMIVDDRYGMLGSANFDLRSLFVNFEIGVMVYSEADARAMKQWALQLLSRCQAPAVRQTRRARVFGNVAEELSRLLAPLL</sequence>
<feature type="transmembrane region" description="Helical" evidence="6">
    <location>
        <begin position="42"/>
        <end position="63"/>
    </location>
</feature>
<name>A0A1J5SY10_9ZZZZ</name>
<keyword evidence="3 6" id="KW-0812">Transmembrane</keyword>
<dbReference type="CDD" id="cd09162">
    <property type="entry name" value="PLDc_CLS_unchar1_2"/>
    <property type="match status" value="1"/>
</dbReference>
<feature type="transmembrane region" description="Helical" evidence="6">
    <location>
        <begin position="12"/>
        <end position="30"/>
    </location>
</feature>
<dbReference type="AlphaFoldDB" id="A0A1J5SY10"/>
<evidence type="ECO:0000259" key="7">
    <source>
        <dbReference type="PROSITE" id="PS50035"/>
    </source>
</evidence>
<dbReference type="InterPro" id="IPR001736">
    <property type="entry name" value="PLipase_D/transphosphatidylase"/>
</dbReference>
<evidence type="ECO:0000256" key="2">
    <source>
        <dbReference type="ARBA" id="ARBA00022475"/>
    </source>
</evidence>
<dbReference type="PROSITE" id="PS50035">
    <property type="entry name" value="PLD"/>
    <property type="match status" value="2"/>
</dbReference>
<dbReference type="InterPro" id="IPR025202">
    <property type="entry name" value="PLD-like_dom"/>
</dbReference>
<feature type="domain" description="PLD phosphodiesterase" evidence="7">
    <location>
        <begin position="212"/>
        <end position="239"/>
    </location>
</feature>
<dbReference type="SMART" id="SM00155">
    <property type="entry name" value="PLDc"/>
    <property type="match status" value="2"/>
</dbReference>
<evidence type="ECO:0000313" key="8">
    <source>
        <dbReference type="EMBL" id="OIR13425.1"/>
    </source>
</evidence>
<evidence type="ECO:0000256" key="1">
    <source>
        <dbReference type="ARBA" id="ARBA00004651"/>
    </source>
</evidence>
<accession>A0A1J5SY10</accession>
<evidence type="ECO:0000256" key="5">
    <source>
        <dbReference type="ARBA" id="ARBA00023136"/>
    </source>
</evidence>
<keyword evidence="8" id="KW-0808">Transferase</keyword>
<dbReference type="EC" id="2.7.8.-" evidence="8"/>
<gene>
    <name evidence="8" type="primary">clsA_3</name>
    <name evidence="8" type="ORF">GALL_52390</name>
</gene>
<dbReference type="EMBL" id="MLJW01000014">
    <property type="protein sequence ID" value="OIR13425.1"/>
    <property type="molecule type" value="Genomic_DNA"/>
</dbReference>
<dbReference type="Gene3D" id="3.30.870.10">
    <property type="entry name" value="Endonuclease Chain A"/>
    <property type="match status" value="2"/>
</dbReference>
<dbReference type="GO" id="GO:0030572">
    <property type="term" value="F:phosphatidyltransferase activity"/>
    <property type="evidence" value="ECO:0007669"/>
    <property type="project" value="UniProtKB-ARBA"/>
</dbReference>
<keyword evidence="4 6" id="KW-1133">Transmembrane helix</keyword>
<keyword evidence="2" id="KW-1003">Cell membrane</keyword>
<evidence type="ECO:0000256" key="4">
    <source>
        <dbReference type="ARBA" id="ARBA00022989"/>
    </source>
</evidence>
<keyword evidence="5 6" id="KW-0472">Membrane</keyword>
<feature type="domain" description="PLD phosphodiesterase" evidence="7">
    <location>
        <begin position="391"/>
        <end position="418"/>
    </location>
</feature>
<dbReference type="GO" id="GO:0005886">
    <property type="term" value="C:plasma membrane"/>
    <property type="evidence" value="ECO:0007669"/>
    <property type="project" value="UniProtKB-SubCell"/>
</dbReference>
<evidence type="ECO:0000256" key="6">
    <source>
        <dbReference type="SAM" id="Phobius"/>
    </source>
</evidence>
<proteinExistence type="predicted"/>
<evidence type="ECO:0000256" key="3">
    <source>
        <dbReference type="ARBA" id="ARBA00022692"/>
    </source>
</evidence>
<dbReference type="PANTHER" id="PTHR21248:SF22">
    <property type="entry name" value="PHOSPHOLIPASE D"/>
    <property type="match status" value="1"/>
</dbReference>
<organism evidence="8">
    <name type="scientific">mine drainage metagenome</name>
    <dbReference type="NCBI Taxonomy" id="410659"/>
    <lineage>
        <taxon>unclassified sequences</taxon>
        <taxon>metagenomes</taxon>
        <taxon>ecological metagenomes</taxon>
    </lineage>
</organism>
<dbReference type="SUPFAM" id="SSF56024">
    <property type="entry name" value="Phospholipase D/nuclease"/>
    <property type="match status" value="2"/>
</dbReference>
<dbReference type="GO" id="GO:0032049">
    <property type="term" value="P:cardiolipin biosynthetic process"/>
    <property type="evidence" value="ECO:0007669"/>
    <property type="project" value="UniProtKB-ARBA"/>
</dbReference>
<dbReference type="Pfam" id="PF13396">
    <property type="entry name" value="PLDc_N"/>
    <property type="match status" value="1"/>
</dbReference>
<reference evidence="8" key="1">
    <citation type="submission" date="2016-10" db="EMBL/GenBank/DDBJ databases">
        <title>Sequence of Gallionella enrichment culture.</title>
        <authorList>
            <person name="Poehlein A."/>
            <person name="Muehling M."/>
            <person name="Daniel R."/>
        </authorList>
    </citation>
    <scope>NUCLEOTIDE SEQUENCE</scope>
</reference>
<dbReference type="PANTHER" id="PTHR21248">
    <property type="entry name" value="CARDIOLIPIN SYNTHASE"/>
    <property type="match status" value="1"/>
</dbReference>
<comment type="subcellular location">
    <subcellularLocation>
        <location evidence="1">Cell membrane</location>
        <topology evidence="1">Multi-pass membrane protein</topology>
    </subcellularLocation>
</comment>
<dbReference type="Pfam" id="PF13091">
    <property type="entry name" value="PLDc_2"/>
    <property type="match status" value="2"/>
</dbReference>
<comment type="caution">
    <text evidence="8">The sequence shown here is derived from an EMBL/GenBank/DDBJ whole genome shotgun (WGS) entry which is preliminary data.</text>
</comment>
<protein>
    <submittedName>
        <fullName evidence="8">Major cardiolipin synthase ClsA</fullName>
        <ecNumber evidence="8">2.7.8.-</ecNumber>
    </submittedName>
</protein>